<organism evidence="2 3">
    <name type="scientific">Rhodocollybia butyracea</name>
    <dbReference type="NCBI Taxonomy" id="206335"/>
    <lineage>
        <taxon>Eukaryota</taxon>
        <taxon>Fungi</taxon>
        <taxon>Dikarya</taxon>
        <taxon>Basidiomycota</taxon>
        <taxon>Agaricomycotina</taxon>
        <taxon>Agaricomycetes</taxon>
        <taxon>Agaricomycetidae</taxon>
        <taxon>Agaricales</taxon>
        <taxon>Marasmiineae</taxon>
        <taxon>Omphalotaceae</taxon>
        <taxon>Rhodocollybia</taxon>
    </lineage>
</organism>
<feature type="signal peptide" evidence="1">
    <location>
        <begin position="1"/>
        <end position="31"/>
    </location>
</feature>
<evidence type="ECO:0000256" key="1">
    <source>
        <dbReference type="SAM" id="SignalP"/>
    </source>
</evidence>
<proteinExistence type="predicted"/>
<feature type="chain" id="PRO_5040118450" evidence="1">
    <location>
        <begin position="32"/>
        <end position="199"/>
    </location>
</feature>
<keyword evidence="3" id="KW-1185">Reference proteome</keyword>
<evidence type="ECO:0000313" key="3">
    <source>
        <dbReference type="Proteomes" id="UP000772434"/>
    </source>
</evidence>
<dbReference type="EMBL" id="JADNRY010000100">
    <property type="protein sequence ID" value="KAF9065636.1"/>
    <property type="molecule type" value="Genomic_DNA"/>
</dbReference>
<sequence>MISVSKLPLALVLSVLLCTCFLASTPIQVNCSPLPAPGNPTTNPGKSKSLTLSVHNMDNEKIHVSLIMGNVVLKALPKEMDDLKSPLVGNRNFATPPDLAGDGLISLDADAEFPSPKEFSDEIQELSTMTMNPFKPTEKGGNYADYVKKVLEKLVSDRRLVSNQKKLKKVPEKFTTWYNKNYEKVSEGTRLKHEKEEHK</sequence>
<dbReference type="Proteomes" id="UP000772434">
    <property type="component" value="Unassembled WGS sequence"/>
</dbReference>
<dbReference type="AlphaFoldDB" id="A0A9P5PLS5"/>
<keyword evidence="1" id="KW-0732">Signal</keyword>
<name>A0A9P5PLS5_9AGAR</name>
<protein>
    <submittedName>
        <fullName evidence="2">Uncharacterized protein</fullName>
    </submittedName>
</protein>
<evidence type="ECO:0000313" key="2">
    <source>
        <dbReference type="EMBL" id="KAF9065636.1"/>
    </source>
</evidence>
<reference evidence="2" key="1">
    <citation type="submission" date="2020-11" db="EMBL/GenBank/DDBJ databases">
        <authorList>
            <consortium name="DOE Joint Genome Institute"/>
            <person name="Ahrendt S."/>
            <person name="Riley R."/>
            <person name="Andreopoulos W."/>
            <person name="Labutti K."/>
            <person name="Pangilinan J."/>
            <person name="Ruiz-Duenas F.J."/>
            <person name="Barrasa J.M."/>
            <person name="Sanchez-Garcia M."/>
            <person name="Camarero S."/>
            <person name="Miyauchi S."/>
            <person name="Serrano A."/>
            <person name="Linde D."/>
            <person name="Babiker R."/>
            <person name="Drula E."/>
            <person name="Ayuso-Fernandez I."/>
            <person name="Pacheco R."/>
            <person name="Padilla G."/>
            <person name="Ferreira P."/>
            <person name="Barriuso J."/>
            <person name="Kellner H."/>
            <person name="Castanera R."/>
            <person name="Alfaro M."/>
            <person name="Ramirez L."/>
            <person name="Pisabarro A.G."/>
            <person name="Kuo A."/>
            <person name="Tritt A."/>
            <person name="Lipzen A."/>
            <person name="He G."/>
            <person name="Yan M."/>
            <person name="Ng V."/>
            <person name="Cullen D."/>
            <person name="Martin F."/>
            <person name="Rosso M.-N."/>
            <person name="Henrissat B."/>
            <person name="Hibbett D."/>
            <person name="Martinez A.T."/>
            <person name="Grigoriev I.V."/>
        </authorList>
    </citation>
    <scope>NUCLEOTIDE SEQUENCE</scope>
    <source>
        <strain evidence="2">AH 40177</strain>
    </source>
</reference>
<gene>
    <name evidence="2" type="ORF">BDP27DRAFT_1404732</name>
</gene>
<comment type="caution">
    <text evidence="2">The sequence shown here is derived from an EMBL/GenBank/DDBJ whole genome shotgun (WGS) entry which is preliminary data.</text>
</comment>
<accession>A0A9P5PLS5</accession>